<evidence type="ECO:0000313" key="1">
    <source>
        <dbReference type="EMBL" id="GCC50326.1"/>
    </source>
</evidence>
<gene>
    <name evidence="1" type="ORF">SanaruYs_05410</name>
</gene>
<organism evidence="1 2">
    <name type="scientific">Chryseotalea sanaruensis</name>
    <dbReference type="NCBI Taxonomy" id="2482724"/>
    <lineage>
        <taxon>Bacteria</taxon>
        <taxon>Pseudomonadati</taxon>
        <taxon>Bacteroidota</taxon>
        <taxon>Cytophagia</taxon>
        <taxon>Cytophagales</taxon>
        <taxon>Chryseotaleaceae</taxon>
        <taxon>Chryseotalea</taxon>
    </lineage>
</organism>
<reference evidence="1 2" key="1">
    <citation type="submission" date="2018-11" db="EMBL/GenBank/DDBJ databases">
        <title>Chryseotalea sanarue gen. nov., sp., nov., a member of the family Cytophagaceae, isolated from a brackish lake in Hamamatsu Japan.</title>
        <authorList>
            <person name="Maejima Y."/>
            <person name="Iino T."/>
            <person name="Muraguchi Y."/>
            <person name="Fukuda K."/>
            <person name="Ohkuma M."/>
            <person name="Moriuchi R."/>
            <person name="Dohra H."/>
            <person name="Kimbara K."/>
            <person name="Shintani M."/>
        </authorList>
    </citation>
    <scope>NUCLEOTIDE SEQUENCE [LARGE SCALE GENOMIC DNA]</scope>
    <source>
        <strain evidence="1 2">Ys</strain>
    </source>
</reference>
<dbReference type="Proteomes" id="UP000288227">
    <property type="component" value="Unassembled WGS sequence"/>
</dbReference>
<accession>A0A401U6A3</accession>
<keyword evidence="2" id="KW-1185">Reference proteome</keyword>
<comment type="caution">
    <text evidence="1">The sequence shown here is derived from an EMBL/GenBank/DDBJ whole genome shotgun (WGS) entry which is preliminary data.</text>
</comment>
<name>A0A401U6A3_9BACT</name>
<protein>
    <submittedName>
        <fullName evidence="1">Uncharacterized protein</fullName>
    </submittedName>
</protein>
<proteinExistence type="predicted"/>
<sequence>MAQDFFKTAKQRLTDVNAWHLLAGKAMAKFVLVNAEGQPIHRQPISGDHFKIDSIGTGSKEGDGYDWVRIETIQMQSNGDSECYGFTVRPSPNPNKSTYKTAHFCSNESTSTFIVKREGTMVTAEIHD</sequence>
<evidence type="ECO:0000313" key="2">
    <source>
        <dbReference type="Proteomes" id="UP000288227"/>
    </source>
</evidence>
<dbReference type="RefSeq" id="WP_127120968.1">
    <property type="nucleotide sequence ID" value="NZ_BHXQ01000001.1"/>
</dbReference>
<dbReference type="EMBL" id="BHXQ01000001">
    <property type="protein sequence ID" value="GCC50326.1"/>
    <property type="molecule type" value="Genomic_DNA"/>
</dbReference>
<dbReference type="AlphaFoldDB" id="A0A401U6A3"/>